<accession>A0A369Q1M4</accession>
<gene>
    <name evidence="1" type="ORF">DU508_11545</name>
</gene>
<dbReference type="EMBL" id="QPKV01000004">
    <property type="protein sequence ID" value="RDC56238.1"/>
    <property type="molecule type" value="Genomic_DNA"/>
</dbReference>
<evidence type="ECO:0000313" key="2">
    <source>
        <dbReference type="Proteomes" id="UP000253961"/>
    </source>
</evidence>
<dbReference type="OrthoDB" id="766081at2"/>
<name>A0A369Q1M4_9SPHI</name>
<organism evidence="1 2">
    <name type="scientific">Pedobacter chinensis</name>
    <dbReference type="NCBI Taxonomy" id="2282421"/>
    <lineage>
        <taxon>Bacteria</taxon>
        <taxon>Pseudomonadati</taxon>
        <taxon>Bacteroidota</taxon>
        <taxon>Sphingobacteriia</taxon>
        <taxon>Sphingobacteriales</taxon>
        <taxon>Sphingobacteriaceae</taxon>
        <taxon>Pedobacter</taxon>
    </lineage>
</organism>
<dbReference type="Proteomes" id="UP000253961">
    <property type="component" value="Unassembled WGS sequence"/>
</dbReference>
<dbReference type="AlphaFoldDB" id="A0A369Q1M4"/>
<evidence type="ECO:0000313" key="1">
    <source>
        <dbReference type="EMBL" id="RDC56238.1"/>
    </source>
</evidence>
<reference evidence="1 2" key="1">
    <citation type="submission" date="2018-07" db="EMBL/GenBank/DDBJ databases">
        <title>Pedobacter sp. nov., isolated from soil.</title>
        <authorList>
            <person name="Zhou L.Y."/>
            <person name="Du Z.J."/>
        </authorList>
    </citation>
    <scope>NUCLEOTIDE SEQUENCE [LARGE SCALE GENOMIC DNA]</scope>
    <source>
        <strain evidence="1 2">JDX94</strain>
    </source>
</reference>
<keyword evidence="2" id="KW-1185">Reference proteome</keyword>
<comment type="caution">
    <text evidence="1">The sequence shown here is derived from an EMBL/GenBank/DDBJ whole genome shotgun (WGS) entry which is preliminary data.</text>
</comment>
<proteinExistence type="predicted"/>
<dbReference type="RefSeq" id="WP_115402969.1">
    <property type="nucleotide sequence ID" value="NZ_QPKV01000004.1"/>
</dbReference>
<protein>
    <submittedName>
        <fullName evidence="1">Uncharacterized protein</fullName>
    </submittedName>
</protein>
<sequence length="158" mass="17392">MKKLCLIIPPIISFLSQNFKFVSCYLLLQTVSSGLNAQTYGCHVRRGMSEILYYTPYGLGSPTEWITTGVIDMSGAEGGYRTDGSATYGCILDIGPSCTVYQYHLMPDGITVGTRIYKNGVYASIHPVNCPIDNYIPLLFIFAASVAFLQLRKKLSVP</sequence>